<keyword evidence="3" id="KW-1185">Reference proteome</keyword>
<dbReference type="EMBL" id="BKAJ01000163">
    <property type="protein sequence ID" value="GEP60415.1"/>
    <property type="molecule type" value="Genomic_DNA"/>
</dbReference>
<gene>
    <name evidence="2" type="ORF">RSO01_75810</name>
</gene>
<protein>
    <recommendedName>
        <fullName evidence="1">HTH iclR-type domain-containing protein</fullName>
    </recommendedName>
</protein>
<dbReference type="GO" id="GO:0003677">
    <property type="term" value="F:DNA binding"/>
    <property type="evidence" value="ECO:0007669"/>
    <property type="project" value="InterPro"/>
</dbReference>
<reference evidence="2 3" key="1">
    <citation type="submission" date="2019-07" db="EMBL/GenBank/DDBJ databases">
        <title>Whole genome shotgun sequence of Reyranella soli NBRC 108950.</title>
        <authorList>
            <person name="Hosoyama A."/>
            <person name="Uohara A."/>
            <person name="Ohji S."/>
            <person name="Ichikawa N."/>
        </authorList>
    </citation>
    <scope>NUCLEOTIDE SEQUENCE [LARGE SCALE GENOMIC DNA]</scope>
    <source>
        <strain evidence="2 3">NBRC 108950</strain>
    </source>
</reference>
<dbReference type="GO" id="GO:0006355">
    <property type="term" value="P:regulation of DNA-templated transcription"/>
    <property type="evidence" value="ECO:0007669"/>
    <property type="project" value="InterPro"/>
</dbReference>
<comment type="caution">
    <text evidence="2">The sequence shown here is derived from an EMBL/GenBank/DDBJ whole genome shotgun (WGS) entry which is preliminary data.</text>
</comment>
<proteinExistence type="predicted"/>
<feature type="domain" description="HTH iclR-type" evidence="1">
    <location>
        <begin position="61"/>
        <end position="93"/>
    </location>
</feature>
<dbReference type="InterPro" id="IPR036388">
    <property type="entry name" value="WH-like_DNA-bd_sf"/>
</dbReference>
<dbReference type="Gene3D" id="1.10.10.10">
    <property type="entry name" value="Winged helix-like DNA-binding domain superfamily/Winged helix DNA-binding domain"/>
    <property type="match status" value="1"/>
</dbReference>
<sequence length="292" mass="32246">MPKMSQLATQIEPLIPRDTYPVLRVTVEYFLRGAEVLSQVNDDVVASLVFMTLWHGQMQAPSRGPVGIRELSRKLGMPYETVRRHARTLVQRGQCVEEKGGLAVPAAVMRSAPTASMLRRIYVNVVRVLRDLSRIGVARFSLGSDRPVRSTRLTKEQTVIGIIGTGLLLTGYRELRKFAGGDLMKGLVFTAIWTANVKHVTNTAAAGDRGILEDSQRLPVSALAMSRSLRLPYETVRRHADALLKEGQCVRVGRKGLVVMASTHRRHVPTSAAAYHIVMSFLAELRNAGVKV</sequence>
<organism evidence="2 3">
    <name type="scientific">Reyranella soli</name>
    <dbReference type="NCBI Taxonomy" id="1230389"/>
    <lineage>
        <taxon>Bacteria</taxon>
        <taxon>Pseudomonadati</taxon>
        <taxon>Pseudomonadota</taxon>
        <taxon>Alphaproteobacteria</taxon>
        <taxon>Hyphomicrobiales</taxon>
        <taxon>Reyranellaceae</taxon>
        <taxon>Reyranella</taxon>
    </lineage>
</organism>
<dbReference type="SUPFAM" id="SSF46785">
    <property type="entry name" value="Winged helix' DNA-binding domain"/>
    <property type="match status" value="1"/>
</dbReference>
<dbReference type="InterPro" id="IPR036390">
    <property type="entry name" value="WH_DNA-bd_sf"/>
</dbReference>
<dbReference type="Pfam" id="PF09339">
    <property type="entry name" value="HTH_IclR"/>
    <property type="match status" value="1"/>
</dbReference>
<dbReference type="Proteomes" id="UP000321058">
    <property type="component" value="Unassembled WGS sequence"/>
</dbReference>
<evidence type="ECO:0000313" key="3">
    <source>
        <dbReference type="Proteomes" id="UP000321058"/>
    </source>
</evidence>
<evidence type="ECO:0000259" key="1">
    <source>
        <dbReference type="Pfam" id="PF09339"/>
    </source>
</evidence>
<evidence type="ECO:0000313" key="2">
    <source>
        <dbReference type="EMBL" id="GEP60415.1"/>
    </source>
</evidence>
<dbReference type="InterPro" id="IPR005471">
    <property type="entry name" value="Tscrpt_reg_IclR_N"/>
</dbReference>
<name>A0A512NN90_9HYPH</name>
<dbReference type="AlphaFoldDB" id="A0A512NN90"/>
<accession>A0A512NN90</accession>